<dbReference type="Proteomes" id="UP000186817">
    <property type="component" value="Unassembled WGS sequence"/>
</dbReference>
<evidence type="ECO:0000313" key="2">
    <source>
        <dbReference type="Proteomes" id="UP000186817"/>
    </source>
</evidence>
<proteinExistence type="predicted"/>
<dbReference type="InterPro" id="IPR008551">
    <property type="entry name" value="TANGO2"/>
</dbReference>
<evidence type="ECO:0000313" key="1">
    <source>
        <dbReference type="EMBL" id="OLQ11247.1"/>
    </source>
</evidence>
<dbReference type="AlphaFoldDB" id="A0A1Q9EV14"/>
<evidence type="ECO:0008006" key="3">
    <source>
        <dbReference type="Google" id="ProtNLM"/>
    </source>
</evidence>
<reference evidence="1 2" key="1">
    <citation type="submission" date="2016-02" db="EMBL/GenBank/DDBJ databases">
        <title>Genome analysis of coral dinoflagellate symbionts highlights evolutionary adaptations to a symbiotic lifestyle.</title>
        <authorList>
            <person name="Aranda M."/>
            <person name="Li Y."/>
            <person name="Liew Y.J."/>
            <person name="Baumgarten S."/>
            <person name="Simakov O."/>
            <person name="Wilson M."/>
            <person name="Piel J."/>
            <person name="Ashoor H."/>
            <person name="Bougouffa S."/>
            <person name="Bajic V.B."/>
            <person name="Ryu T."/>
            <person name="Ravasi T."/>
            <person name="Bayer T."/>
            <person name="Micklem G."/>
            <person name="Kim H."/>
            <person name="Bhak J."/>
            <person name="Lajeunesse T.C."/>
            <person name="Voolstra C.R."/>
        </authorList>
    </citation>
    <scope>NUCLEOTIDE SEQUENCE [LARGE SCALE GENOMIC DNA]</scope>
    <source>
        <strain evidence="1 2">CCMP2467</strain>
    </source>
</reference>
<protein>
    <recommendedName>
        <fullName evidence="3">Transport and Golgi organization 2-like</fullName>
    </recommendedName>
</protein>
<dbReference type="OMA" id="MQSIMIS"/>
<comment type="caution">
    <text evidence="1">The sequence shown here is derived from an EMBL/GenBank/DDBJ whole genome shotgun (WGS) entry which is preliminary data.</text>
</comment>
<organism evidence="1 2">
    <name type="scientific">Symbiodinium microadriaticum</name>
    <name type="common">Dinoflagellate</name>
    <name type="synonym">Zooxanthella microadriatica</name>
    <dbReference type="NCBI Taxonomy" id="2951"/>
    <lineage>
        <taxon>Eukaryota</taxon>
        <taxon>Sar</taxon>
        <taxon>Alveolata</taxon>
        <taxon>Dinophyceae</taxon>
        <taxon>Suessiales</taxon>
        <taxon>Symbiodiniaceae</taxon>
        <taxon>Symbiodinium</taxon>
    </lineage>
</organism>
<dbReference type="OrthoDB" id="410862at2759"/>
<sequence length="287" mass="31892">MCICAVLLHGHPEFPFVLVHNRDEAWDRETEETKEHDGGLVFARDGEAGGACLGVNVISGAIAALTNTRSNVPRPKGKAEPSRGQLVLHALEHPDAPDGGDYSAFSLFHGIAAGEDPKLYFSRSWPEQPTDPNEAGKHWRFESSPLPSGCVACRSNEPSGSAFDDRWPKTKWLREEMAQVMQQQKGEDGPEALRDVLASLLSTLLGSSTTFGPLFRIGEMTRYQVMGEEIPDITCMQSIMISSRSRRKVYFYCRNLANPTQTPGPWQTFEVNWPSALKRKREEEDAS</sequence>
<gene>
    <name evidence="1" type="ORF">AK812_SmicGene4951</name>
</gene>
<dbReference type="PANTHER" id="PTHR17985:SF8">
    <property type="entry name" value="TRANSPORT AND GOLGI ORGANIZATION PROTEIN 2 HOMOLOG"/>
    <property type="match status" value="1"/>
</dbReference>
<keyword evidence="2" id="KW-1185">Reference proteome</keyword>
<dbReference type="Pfam" id="PF05742">
    <property type="entry name" value="TANGO2"/>
    <property type="match status" value="1"/>
</dbReference>
<dbReference type="EMBL" id="LSRX01000062">
    <property type="protein sequence ID" value="OLQ11247.1"/>
    <property type="molecule type" value="Genomic_DNA"/>
</dbReference>
<accession>A0A1Q9EV14</accession>
<name>A0A1Q9EV14_SYMMI</name>
<dbReference type="PANTHER" id="PTHR17985">
    <property type="entry name" value="SER/THR-RICH PROTEIN T10 IN DGCR REGION"/>
    <property type="match status" value="1"/>
</dbReference>